<dbReference type="EMBL" id="LAJE02000193">
    <property type="protein sequence ID" value="OEO30654.1"/>
    <property type="molecule type" value="Genomic_DNA"/>
</dbReference>
<organism evidence="8 9">
    <name type="scientific">Devosia insulae DS-56</name>
    <dbReference type="NCBI Taxonomy" id="1116389"/>
    <lineage>
        <taxon>Bacteria</taxon>
        <taxon>Pseudomonadati</taxon>
        <taxon>Pseudomonadota</taxon>
        <taxon>Alphaproteobacteria</taxon>
        <taxon>Hyphomicrobiales</taxon>
        <taxon>Devosiaceae</taxon>
        <taxon>Devosia</taxon>
    </lineage>
</organism>
<feature type="binding site" evidence="7">
    <location>
        <position position="119"/>
    </location>
    <ligand>
        <name>S-adenosyl-L-methionine</name>
        <dbReference type="ChEBI" id="CHEBI:59789"/>
    </ligand>
</feature>
<keyword evidence="9" id="KW-1185">Reference proteome</keyword>
<dbReference type="PANTHER" id="PTHR23417">
    <property type="entry name" value="3-DEOXY-D-MANNO-OCTULOSONIC-ACID TRANSFERASE/TRNA GUANINE-N 7 - -METHYLTRANSFERASE"/>
    <property type="match status" value="1"/>
</dbReference>
<accession>A0A1E5XQ59</accession>
<dbReference type="PANTHER" id="PTHR23417:SF14">
    <property type="entry name" value="PENTACOTRIPEPTIDE-REPEAT REGION OF PRORP DOMAIN-CONTAINING PROTEIN"/>
    <property type="match status" value="1"/>
</dbReference>
<dbReference type="InterPro" id="IPR055361">
    <property type="entry name" value="tRNA_methyltr_TrmB_bact"/>
</dbReference>
<feature type="binding site" evidence="7">
    <location>
        <position position="92"/>
    </location>
    <ligand>
        <name>S-adenosyl-L-methionine</name>
        <dbReference type="ChEBI" id="CHEBI:59789"/>
    </ligand>
</feature>
<dbReference type="GO" id="GO:0008176">
    <property type="term" value="F:tRNA (guanine(46)-N7)-methyltransferase activity"/>
    <property type="evidence" value="ECO:0007669"/>
    <property type="project" value="UniProtKB-UniRule"/>
</dbReference>
<evidence type="ECO:0000256" key="2">
    <source>
        <dbReference type="ARBA" id="ARBA00003015"/>
    </source>
</evidence>
<keyword evidence="4 7" id="KW-0808">Transferase</keyword>
<evidence type="ECO:0000256" key="1">
    <source>
        <dbReference type="ARBA" id="ARBA00000142"/>
    </source>
</evidence>
<name>A0A1E5XQ59_9HYPH</name>
<dbReference type="OrthoDB" id="9802090at2"/>
<reference evidence="8 9" key="1">
    <citation type="journal article" date="2015" name="Genome Announc.">
        <title>Genome Assemblies of Three Soil-Associated Devosia species: D. insulae, D. limi, and D. soli.</title>
        <authorList>
            <person name="Hassan Y.I."/>
            <person name="Lepp D."/>
            <person name="Zhou T."/>
        </authorList>
    </citation>
    <scope>NUCLEOTIDE SEQUENCE [LARGE SCALE GENOMIC DNA]</scope>
    <source>
        <strain evidence="8 9">DS-56</strain>
    </source>
</reference>
<comment type="similarity">
    <text evidence="7">Belongs to the class I-like SAM-binding methyltransferase superfamily. TrmB family.</text>
</comment>
<comment type="pathway">
    <text evidence="7">tRNA modification; N(7)-methylguanine-tRNA biosynthesis.</text>
</comment>
<dbReference type="UniPathway" id="UPA00989"/>
<keyword evidence="5 7" id="KW-0949">S-adenosyl-L-methionine</keyword>
<feature type="binding site" evidence="7">
    <location>
        <position position="141"/>
    </location>
    <ligand>
        <name>S-adenosyl-L-methionine</name>
        <dbReference type="ChEBI" id="CHEBI:59789"/>
    </ligand>
</feature>
<dbReference type="InterPro" id="IPR003358">
    <property type="entry name" value="tRNA_(Gua-N-7)_MeTrfase_Trmb"/>
</dbReference>
<dbReference type="SUPFAM" id="SSF53335">
    <property type="entry name" value="S-adenosyl-L-methionine-dependent methyltransferases"/>
    <property type="match status" value="1"/>
</dbReference>
<dbReference type="CDD" id="cd02440">
    <property type="entry name" value="AdoMet_MTases"/>
    <property type="match status" value="1"/>
</dbReference>
<feature type="binding site" evidence="7">
    <location>
        <position position="67"/>
    </location>
    <ligand>
        <name>S-adenosyl-L-methionine</name>
        <dbReference type="ChEBI" id="CHEBI:59789"/>
    </ligand>
</feature>
<dbReference type="GO" id="GO:0043527">
    <property type="term" value="C:tRNA methyltransferase complex"/>
    <property type="evidence" value="ECO:0007669"/>
    <property type="project" value="TreeGrafter"/>
</dbReference>
<dbReference type="AlphaFoldDB" id="A0A1E5XQ59"/>
<evidence type="ECO:0000256" key="7">
    <source>
        <dbReference type="HAMAP-Rule" id="MF_01057"/>
    </source>
</evidence>
<dbReference type="PROSITE" id="PS51625">
    <property type="entry name" value="SAM_MT_TRMB"/>
    <property type="match status" value="1"/>
</dbReference>
<dbReference type="Proteomes" id="UP000095463">
    <property type="component" value="Unassembled WGS sequence"/>
</dbReference>
<keyword evidence="6 7" id="KW-0819">tRNA processing</keyword>
<comment type="function">
    <text evidence="2 7">Catalyzes the formation of N(7)-methylguanine at position 46 (m7G46) in tRNA.</text>
</comment>
<evidence type="ECO:0000256" key="5">
    <source>
        <dbReference type="ARBA" id="ARBA00022691"/>
    </source>
</evidence>
<dbReference type="RefSeq" id="WP_069910138.1">
    <property type="nucleotide sequence ID" value="NZ_LAJE02000193.1"/>
</dbReference>
<evidence type="ECO:0000256" key="3">
    <source>
        <dbReference type="ARBA" id="ARBA00022603"/>
    </source>
</evidence>
<dbReference type="Gene3D" id="3.40.50.150">
    <property type="entry name" value="Vaccinia Virus protein VP39"/>
    <property type="match status" value="1"/>
</dbReference>
<evidence type="ECO:0000256" key="4">
    <source>
        <dbReference type="ARBA" id="ARBA00022679"/>
    </source>
</evidence>
<evidence type="ECO:0000256" key="6">
    <source>
        <dbReference type="ARBA" id="ARBA00022694"/>
    </source>
</evidence>
<comment type="caution">
    <text evidence="7">Lacks conserved residue(s) required for the propagation of feature annotation.</text>
</comment>
<gene>
    <name evidence="7" type="primary">trmB</name>
    <name evidence="8" type="ORF">VW23_020180</name>
</gene>
<dbReference type="Pfam" id="PF02390">
    <property type="entry name" value="Methyltransf_4"/>
    <property type="match status" value="1"/>
</dbReference>
<evidence type="ECO:0000313" key="8">
    <source>
        <dbReference type="EMBL" id="OEO30654.1"/>
    </source>
</evidence>
<evidence type="ECO:0000313" key="9">
    <source>
        <dbReference type="Proteomes" id="UP000095463"/>
    </source>
</evidence>
<keyword evidence="3 7" id="KW-0489">Methyltransferase</keyword>
<dbReference type="EC" id="2.1.1.33" evidence="7"/>
<feature type="binding site" evidence="7">
    <location>
        <position position="177"/>
    </location>
    <ligand>
        <name>substrate</name>
    </ligand>
</feature>
<dbReference type="InterPro" id="IPR029063">
    <property type="entry name" value="SAM-dependent_MTases_sf"/>
</dbReference>
<proteinExistence type="inferred from homology"/>
<protein>
    <recommendedName>
        <fullName evidence="7">tRNA (guanine-N(7)-)-methyltransferase</fullName>
        <ecNumber evidence="7">2.1.1.33</ecNumber>
    </recommendedName>
    <alternativeName>
        <fullName evidence="7">tRNA (guanine(46)-N(7))-methyltransferase</fullName>
    </alternativeName>
    <alternativeName>
        <fullName evidence="7">tRNA(m7G46)-methyltransferase</fullName>
    </alternativeName>
</protein>
<comment type="caution">
    <text evidence="8">The sequence shown here is derived from an EMBL/GenBank/DDBJ whole genome shotgun (WGS) entry which is preliminary data.</text>
</comment>
<dbReference type="HAMAP" id="MF_01057">
    <property type="entry name" value="tRNA_methyltr_TrmB"/>
    <property type="match status" value="1"/>
</dbReference>
<comment type="catalytic activity">
    <reaction evidence="1 7">
        <text>guanosine(46) in tRNA + S-adenosyl-L-methionine = N(7)-methylguanosine(46) in tRNA + S-adenosyl-L-homocysteine</text>
        <dbReference type="Rhea" id="RHEA:42708"/>
        <dbReference type="Rhea" id="RHEA-COMP:10188"/>
        <dbReference type="Rhea" id="RHEA-COMP:10189"/>
        <dbReference type="ChEBI" id="CHEBI:57856"/>
        <dbReference type="ChEBI" id="CHEBI:59789"/>
        <dbReference type="ChEBI" id="CHEBI:74269"/>
        <dbReference type="ChEBI" id="CHEBI:74480"/>
        <dbReference type="EC" id="2.1.1.33"/>
    </reaction>
</comment>
<sequence length="237" mass="27186">MSSQKPHHPLNVDGEPRAFFGRRSGKRLHKGQDQLFKELLPELEIALGDEMLDPKVLFPGADRHEIEIGYGGGEHLSLEASRHRDTGYIGCEVFSGGIAKLLQQIDEEELGNIRLYTDDALKLLQKLPEASLDGAFLLYPDPWPKTRHHKRRFISPLTLSELGRTLKPGAPFRFATDIEDYANWTLAHILRAPDFVFAPERARIWHEPYAGWEPTRYEEKARAAGRNISFYLSFRRR</sequence>
<feature type="binding site" evidence="7">
    <location>
        <position position="145"/>
    </location>
    <ligand>
        <name>substrate</name>
    </ligand>
</feature>
<feature type="binding site" evidence="7">
    <location>
        <begin position="215"/>
        <end position="218"/>
    </location>
    <ligand>
        <name>substrate</name>
    </ligand>
</feature>
<dbReference type="NCBIfam" id="TIGR00091">
    <property type="entry name" value="tRNA (guanosine(46)-N7)-methyltransferase TrmB"/>
    <property type="match status" value="1"/>
</dbReference>